<comment type="caution">
    <text evidence="2">The sequence shown here is derived from an EMBL/GenBank/DDBJ whole genome shotgun (WGS) entry which is preliminary data.</text>
</comment>
<keyword evidence="1" id="KW-0732">Signal</keyword>
<dbReference type="InterPro" id="IPR008869">
    <property type="entry name" value="MlaC/ttg2D"/>
</dbReference>
<dbReference type="PANTHER" id="PTHR36573:SF1">
    <property type="entry name" value="INTERMEMBRANE PHOSPHOLIPID TRANSPORT SYSTEM BINDING PROTEIN MLAC"/>
    <property type="match status" value="1"/>
</dbReference>
<reference evidence="2 3" key="1">
    <citation type="submission" date="2023-08" db="EMBL/GenBank/DDBJ databases">
        <authorList>
            <person name="Joshi A."/>
            <person name="Thite S."/>
        </authorList>
    </citation>
    <scope>NUCLEOTIDE SEQUENCE [LARGE SCALE GENOMIC DNA]</scope>
    <source>
        <strain evidence="2 3">AC40</strain>
    </source>
</reference>
<name>A0ABT9GVW7_9GAMM</name>
<protein>
    <submittedName>
        <fullName evidence="2">ABC transporter substrate-binding protein</fullName>
    </submittedName>
</protein>
<accession>A0ABT9GVW7</accession>
<dbReference type="Gene3D" id="3.10.450.710">
    <property type="entry name" value="Tgt2/MlaC"/>
    <property type="match status" value="1"/>
</dbReference>
<feature type="signal peptide" evidence="1">
    <location>
        <begin position="1"/>
        <end position="24"/>
    </location>
</feature>
<dbReference type="Proteomes" id="UP001231616">
    <property type="component" value="Unassembled WGS sequence"/>
</dbReference>
<dbReference type="RefSeq" id="WP_305892452.1">
    <property type="nucleotide sequence ID" value="NZ_JAUZVZ010000003.1"/>
</dbReference>
<dbReference type="PANTHER" id="PTHR36573">
    <property type="entry name" value="INTERMEMBRANE PHOSPHOLIPID TRANSPORT SYSTEM BINDING PROTEIN MLAC"/>
    <property type="match status" value="1"/>
</dbReference>
<keyword evidence="3" id="KW-1185">Reference proteome</keyword>
<evidence type="ECO:0000256" key="1">
    <source>
        <dbReference type="SAM" id="SignalP"/>
    </source>
</evidence>
<dbReference type="EMBL" id="JAUZVZ010000003">
    <property type="protein sequence ID" value="MDP4535190.1"/>
    <property type="molecule type" value="Genomic_DNA"/>
</dbReference>
<evidence type="ECO:0000313" key="3">
    <source>
        <dbReference type="Proteomes" id="UP001231616"/>
    </source>
</evidence>
<organism evidence="2 3">
    <name type="scientific">Alkalimonas collagenimarina</name>
    <dbReference type="NCBI Taxonomy" id="400390"/>
    <lineage>
        <taxon>Bacteria</taxon>
        <taxon>Pseudomonadati</taxon>
        <taxon>Pseudomonadota</taxon>
        <taxon>Gammaproteobacteria</taxon>
        <taxon>Alkalimonas</taxon>
    </lineage>
</organism>
<gene>
    <name evidence="2" type="ORF">Q3O60_03180</name>
</gene>
<dbReference type="Pfam" id="PF05494">
    <property type="entry name" value="MlaC"/>
    <property type="match status" value="1"/>
</dbReference>
<dbReference type="InterPro" id="IPR042245">
    <property type="entry name" value="Tgt2/MlaC_sf"/>
</dbReference>
<dbReference type="PIRSF" id="PIRSF004649">
    <property type="entry name" value="MlaC"/>
    <property type="match status" value="1"/>
</dbReference>
<proteinExistence type="predicted"/>
<feature type="chain" id="PRO_5047061052" evidence="1">
    <location>
        <begin position="25"/>
        <end position="219"/>
    </location>
</feature>
<evidence type="ECO:0000313" key="2">
    <source>
        <dbReference type="EMBL" id="MDP4535190.1"/>
    </source>
</evidence>
<sequence length="219" mass="24734">MKLVKLFTQMTATFALLLSVSLSAAEVQKFTDPYEMISVVADQAFTRLAAEKDNIMADPELMRAMVNEELLPYIDVRYAAFRVIGNHIRNTTEEERDAFVIAFQEYMIATYAGTLTLYRDQQVIIAPSQDVGNRQIATVRARVIDPGKPDIVIEFKLRRARDSEYWQVFDMVAEGISLLDSKRAELAGMIRQQGLSRVTELLQERAKAPIEPAEPAEGD</sequence>